<dbReference type="Proteomes" id="UP000221165">
    <property type="component" value="Unassembled WGS sequence"/>
</dbReference>
<dbReference type="AlphaFoldDB" id="A0A2C6JAX9"/>
<keyword evidence="2" id="KW-0732">Signal</keyword>
<gene>
    <name evidence="3" type="ORF">CSUI_010508</name>
</gene>
<dbReference type="RefSeq" id="XP_067917413.1">
    <property type="nucleotide sequence ID" value="XM_068070611.1"/>
</dbReference>
<dbReference type="EMBL" id="MIGC01007617">
    <property type="protein sequence ID" value="PHJ15681.1"/>
    <property type="molecule type" value="Genomic_DNA"/>
</dbReference>
<keyword evidence="4" id="KW-1185">Reference proteome</keyword>
<organism evidence="3 4">
    <name type="scientific">Cystoisospora suis</name>
    <dbReference type="NCBI Taxonomy" id="483139"/>
    <lineage>
        <taxon>Eukaryota</taxon>
        <taxon>Sar</taxon>
        <taxon>Alveolata</taxon>
        <taxon>Apicomplexa</taxon>
        <taxon>Conoidasida</taxon>
        <taxon>Coccidia</taxon>
        <taxon>Eucoccidiorida</taxon>
        <taxon>Eimeriorina</taxon>
        <taxon>Sarcocystidae</taxon>
        <taxon>Cystoisospora</taxon>
    </lineage>
</organism>
<evidence type="ECO:0000313" key="3">
    <source>
        <dbReference type="EMBL" id="PHJ15681.1"/>
    </source>
</evidence>
<feature type="non-terminal residue" evidence="3">
    <location>
        <position position="153"/>
    </location>
</feature>
<dbReference type="GeneID" id="94433822"/>
<feature type="chain" id="PRO_5013265385" description="Transmembrane protein" evidence="2">
    <location>
        <begin position="20"/>
        <end position="153"/>
    </location>
</feature>
<feature type="region of interest" description="Disordered" evidence="1">
    <location>
        <begin position="132"/>
        <end position="153"/>
    </location>
</feature>
<evidence type="ECO:0008006" key="5">
    <source>
        <dbReference type="Google" id="ProtNLM"/>
    </source>
</evidence>
<feature type="compositionally biased region" description="Polar residues" evidence="1">
    <location>
        <begin position="21"/>
        <end position="32"/>
    </location>
</feature>
<evidence type="ECO:0000256" key="2">
    <source>
        <dbReference type="SAM" id="SignalP"/>
    </source>
</evidence>
<evidence type="ECO:0000313" key="4">
    <source>
        <dbReference type="Proteomes" id="UP000221165"/>
    </source>
</evidence>
<reference evidence="3 4" key="1">
    <citation type="journal article" date="2017" name="Int. J. Parasitol.">
        <title>The genome of the protozoan parasite Cystoisospora suis and a reverse vaccinology approach to identify vaccine candidates.</title>
        <authorList>
            <person name="Palmieri N."/>
            <person name="Shrestha A."/>
            <person name="Ruttkowski B."/>
            <person name="Beck T."/>
            <person name="Vogl C."/>
            <person name="Tomley F."/>
            <person name="Blake D.P."/>
            <person name="Joachim A."/>
        </authorList>
    </citation>
    <scope>NUCLEOTIDE SEQUENCE [LARGE SCALE GENOMIC DNA]</scope>
    <source>
        <strain evidence="3 4">Wien I</strain>
    </source>
</reference>
<feature type="compositionally biased region" description="Basic and acidic residues" evidence="1">
    <location>
        <begin position="35"/>
        <end position="50"/>
    </location>
</feature>
<comment type="caution">
    <text evidence="3">The sequence shown here is derived from an EMBL/GenBank/DDBJ whole genome shotgun (WGS) entry which is preliminary data.</text>
</comment>
<sequence length="153" mass="16425">MKTACLVALLFGVASSAFAQEENSGLLPSTPDTVVEDKRLDTDGQDHELQDDANQEDIDSSEERALGGKKRGGGYVVPMKKMPAPKLGGKKRGGGYVVPMKKMPAPKKVIAAPKKIAAPIYSGKKGGFYGGGYYRRLGEQEESSEQEETESED</sequence>
<proteinExistence type="predicted"/>
<evidence type="ECO:0000256" key="1">
    <source>
        <dbReference type="SAM" id="MobiDB-lite"/>
    </source>
</evidence>
<dbReference type="VEuPathDB" id="ToxoDB:CSUI_010508"/>
<name>A0A2C6JAX9_9APIC</name>
<feature type="compositionally biased region" description="Acidic residues" evidence="1">
    <location>
        <begin position="140"/>
        <end position="153"/>
    </location>
</feature>
<feature type="region of interest" description="Disordered" evidence="1">
    <location>
        <begin position="21"/>
        <end position="99"/>
    </location>
</feature>
<feature type="compositionally biased region" description="Acidic residues" evidence="1">
    <location>
        <begin position="51"/>
        <end position="60"/>
    </location>
</feature>
<accession>A0A2C6JAX9</accession>
<protein>
    <recommendedName>
        <fullName evidence="5">Transmembrane protein</fullName>
    </recommendedName>
</protein>
<feature type="signal peptide" evidence="2">
    <location>
        <begin position="1"/>
        <end position="19"/>
    </location>
</feature>